<sequence>MCRNDLSLHICSAISCPGEPLKSAPILAEATELGHHETLSARFQVLLLVSRSGAAMASPEQEILNSAEVRYYKPAEII</sequence>
<organism evidence="1 2">
    <name type="scientific">Dibothriocephalus latus</name>
    <name type="common">Fish tapeworm</name>
    <name type="synonym">Diphyllobothrium latum</name>
    <dbReference type="NCBI Taxonomy" id="60516"/>
    <lineage>
        <taxon>Eukaryota</taxon>
        <taxon>Metazoa</taxon>
        <taxon>Spiralia</taxon>
        <taxon>Lophotrochozoa</taxon>
        <taxon>Platyhelminthes</taxon>
        <taxon>Cestoda</taxon>
        <taxon>Eucestoda</taxon>
        <taxon>Diphyllobothriidea</taxon>
        <taxon>Diphyllobothriidae</taxon>
        <taxon>Dibothriocephalus</taxon>
    </lineage>
</organism>
<dbReference type="Proteomes" id="UP000281553">
    <property type="component" value="Unassembled WGS sequence"/>
</dbReference>
<dbReference type="PROSITE" id="PS51257">
    <property type="entry name" value="PROKAR_LIPOPROTEIN"/>
    <property type="match status" value="1"/>
</dbReference>
<gene>
    <name evidence="1" type="ORF">DILT_LOCUS10654</name>
</gene>
<keyword evidence="2" id="KW-1185">Reference proteome</keyword>
<dbReference type="EMBL" id="UYRU01060494">
    <property type="protein sequence ID" value="VDN14823.1"/>
    <property type="molecule type" value="Genomic_DNA"/>
</dbReference>
<protein>
    <submittedName>
        <fullName evidence="1">Uncharacterized protein</fullName>
    </submittedName>
</protein>
<evidence type="ECO:0000313" key="2">
    <source>
        <dbReference type="Proteomes" id="UP000281553"/>
    </source>
</evidence>
<proteinExistence type="predicted"/>
<accession>A0A3P7LUZ0</accession>
<evidence type="ECO:0000313" key="1">
    <source>
        <dbReference type="EMBL" id="VDN14823.1"/>
    </source>
</evidence>
<dbReference type="AlphaFoldDB" id="A0A3P7LUZ0"/>
<name>A0A3P7LUZ0_DIBLA</name>
<reference evidence="1 2" key="1">
    <citation type="submission" date="2018-11" db="EMBL/GenBank/DDBJ databases">
        <authorList>
            <consortium name="Pathogen Informatics"/>
        </authorList>
    </citation>
    <scope>NUCLEOTIDE SEQUENCE [LARGE SCALE GENOMIC DNA]</scope>
</reference>